<name>A0AAJ0CFB8_9HYPO</name>
<dbReference type="Proteomes" id="UP001251528">
    <property type="component" value="Unassembled WGS sequence"/>
</dbReference>
<organism evidence="2 3">
    <name type="scientific">Conoideocrella luteorostrata</name>
    <dbReference type="NCBI Taxonomy" id="1105319"/>
    <lineage>
        <taxon>Eukaryota</taxon>
        <taxon>Fungi</taxon>
        <taxon>Dikarya</taxon>
        <taxon>Ascomycota</taxon>
        <taxon>Pezizomycotina</taxon>
        <taxon>Sordariomycetes</taxon>
        <taxon>Hypocreomycetidae</taxon>
        <taxon>Hypocreales</taxon>
        <taxon>Clavicipitaceae</taxon>
        <taxon>Conoideocrella</taxon>
    </lineage>
</organism>
<keyword evidence="3" id="KW-1185">Reference proteome</keyword>
<evidence type="ECO:0000313" key="2">
    <source>
        <dbReference type="EMBL" id="KAK2591880.1"/>
    </source>
</evidence>
<accession>A0AAJ0CFB8</accession>
<feature type="signal peptide" evidence="1">
    <location>
        <begin position="1"/>
        <end position="35"/>
    </location>
</feature>
<sequence length="220" mass="25482">MQFFDSSRKGGALFFLFSLLSSLLLLSSQSCTALAAPVNDFTAVIARNDKNIPSKDEVEKLIKSKDLKDFEKYAKKHEPGKDKAIFFTGQDGKTINKIVKWATDKDRGLTSVRNIWKSANFYNKGQYKDVSDEDFKKFQKAFSKFYAHETKGKAYLIFPHDKKPAKSGIFWSVELDEIIDHKEVDEIIWLDQNKIDKDDYKWKDEKKIYWKKGEKKPDGA</sequence>
<reference evidence="2" key="1">
    <citation type="submission" date="2023-06" db="EMBL/GenBank/DDBJ databases">
        <title>Conoideocrella luteorostrata (Hypocreales: Clavicipitaceae), a potential biocontrol fungus for elongate hemlock scale in United States Christmas tree production areas.</title>
        <authorList>
            <person name="Barrett H."/>
            <person name="Lovett B."/>
            <person name="Macias A.M."/>
            <person name="Stajich J.E."/>
            <person name="Kasson M.T."/>
        </authorList>
    </citation>
    <scope>NUCLEOTIDE SEQUENCE</scope>
    <source>
        <strain evidence="2">ARSEF 14590</strain>
    </source>
</reference>
<keyword evidence="1" id="KW-0732">Signal</keyword>
<evidence type="ECO:0000256" key="1">
    <source>
        <dbReference type="SAM" id="SignalP"/>
    </source>
</evidence>
<evidence type="ECO:0000313" key="3">
    <source>
        <dbReference type="Proteomes" id="UP001251528"/>
    </source>
</evidence>
<protein>
    <submittedName>
        <fullName evidence="2">Uncharacterized protein</fullName>
    </submittedName>
</protein>
<feature type="chain" id="PRO_5042516240" evidence="1">
    <location>
        <begin position="36"/>
        <end position="220"/>
    </location>
</feature>
<dbReference type="EMBL" id="JASWJB010000303">
    <property type="protein sequence ID" value="KAK2591880.1"/>
    <property type="molecule type" value="Genomic_DNA"/>
</dbReference>
<comment type="caution">
    <text evidence="2">The sequence shown here is derived from an EMBL/GenBank/DDBJ whole genome shotgun (WGS) entry which is preliminary data.</text>
</comment>
<dbReference type="AlphaFoldDB" id="A0AAJ0CFB8"/>
<gene>
    <name evidence="2" type="ORF">QQS21_010432</name>
</gene>
<proteinExistence type="predicted"/>